<dbReference type="AlphaFoldDB" id="A0AAD6T0Y5"/>
<dbReference type="Proteomes" id="UP001218188">
    <property type="component" value="Unassembled WGS sequence"/>
</dbReference>
<sequence length="178" mass="18692">MTDHSANAIHASTPEQELQASIALLAELSQMSLALAKRCLDLQTKLPGVINAAIAAQVAPVPPPVLVWVQLVPRTPDEVDAANPPPPAGTAEKAYHVVTTGREPGLYDDINESDYQVLGVPYARRRKITGLAAALAYYRAKYAAQEVAKWGPQAGDAAAPAASTSVVYPQVTVSVTVG</sequence>
<dbReference type="Gene3D" id="3.40.970.10">
    <property type="entry name" value="Ribonuclease H1, N-terminal domain"/>
    <property type="match status" value="1"/>
</dbReference>
<dbReference type="SUPFAM" id="SSF55658">
    <property type="entry name" value="L9 N-domain-like"/>
    <property type="match status" value="1"/>
</dbReference>
<keyword evidence="2" id="KW-1185">Reference proteome</keyword>
<evidence type="ECO:0000313" key="2">
    <source>
        <dbReference type="Proteomes" id="UP001218188"/>
    </source>
</evidence>
<comment type="caution">
    <text evidence="1">The sequence shown here is derived from an EMBL/GenBank/DDBJ whole genome shotgun (WGS) entry which is preliminary data.</text>
</comment>
<dbReference type="EMBL" id="JARJCM010000039">
    <property type="protein sequence ID" value="KAJ7037097.1"/>
    <property type="molecule type" value="Genomic_DNA"/>
</dbReference>
<dbReference type="InterPro" id="IPR009027">
    <property type="entry name" value="Ribosomal_bL9/RNase_H1_N"/>
</dbReference>
<protein>
    <submittedName>
        <fullName evidence="1">Uncharacterized protein</fullName>
    </submittedName>
</protein>
<gene>
    <name evidence="1" type="ORF">C8F04DRAFT_1180818</name>
</gene>
<proteinExistence type="predicted"/>
<organism evidence="1 2">
    <name type="scientific">Mycena alexandri</name>
    <dbReference type="NCBI Taxonomy" id="1745969"/>
    <lineage>
        <taxon>Eukaryota</taxon>
        <taxon>Fungi</taxon>
        <taxon>Dikarya</taxon>
        <taxon>Basidiomycota</taxon>
        <taxon>Agaricomycotina</taxon>
        <taxon>Agaricomycetes</taxon>
        <taxon>Agaricomycetidae</taxon>
        <taxon>Agaricales</taxon>
        <taxon>Marasmiineae</taxon>
        <taxon>Mycenaceae</taxon>
        <taxon>Mycena</taxon>
    </lineage>
</organism>
<evidence type="ECO:0000313" key="1">
    <source>
        <dbReference type="EMBL" id="KAJ7037097.1"/>
    </source>
</evidence>
<name>A0AAD6T0Y5_9AGAR</name>
<accession>A0AAD6T0Y5</accession>
<reference evidence="1" key="1">
    <citation type="submission" date="2023-03" db="EMBL/GenBank/DDBJ databases">
        <title>Massive genome expansion in bonnet fungi (Mycena s.s.) driven by repeated elements and novel gene families across ecological guilds.</title>
        <authorList>
            <consortium name="Lawrence Berkeley National Laboratory"/>
            <person name="Harder C.B."/>
            <person name="Miyauchi S."/>
            <person name="Viragh M."/>
            <person name="Kuo A."/>
            <person name="Thoen E."/>
            <person name="Andreopoulos B."/>
            <person name="Lu D."/>
            <person name="Skrede I."/>
            <person name="Drula E."/>
            <person name="Henrissat B."/>
            <person name="Morin E."/>
            <person name="Kohler A."/>
            <person name="Barry K."/>
            <person name="LaButti K."/>
            <person name="Morin E."/>
            <person name="Salamov A."/>
            <person name="Lipzen A."/>
            <person name="Mereny Z."/>
            <person name="Hegedus B."/>
            <person name="Baldrian P."/>
            <person name="Stursova M."/>
            <person name="Weitz H."/>
            <person name="Taylor A."/>
            <person name="Grigoriev I.V."/>
            <person name="Nagy L.G."/>
            <person name="Martin F."/>
            <person name="Kauserud H."/>
        </authorList>
    </citation>
    <scope>NUCLEOTIDE SEQUENCE</scope>
    <source>
        <strain evidence="1">CBHHK200</strain>
    </source>
</reference>
<dbReference type="InterPro" id="IPR037056">
    <property type="entry name" value="RNase_H1_N_sf"/>
</dbReference>